<sequence length="294" mass="33778">MSQLLNPQIIVSIKNLQLAAKTTIDSFMMGISKSNVKGQGLEFSQYRIYEPGDDLRWLDWKMYARSDRYYIRESEVDTSISVRFVIDATNSMNHTDSGFRKIDYAKYMTACLGYLASTQGDAIGLYVFKEDGVFALPSKKDTQHLKRFYYQLETIEPQGKFTDPIHYKQLIAANKTRELLVVVTDFYEEAGEMMQLLNSLATYKNEILVLHLMGDNELTLNYEGYAYLEDLETGQQISIGSSISKKEYTDKLQQHLNNIKEQLLSKGIAYTLINTKLPVDKALKDFLNQRSKLI</sequence>
<dbReference type="Proteomes" id="UP001595906">
    <property type="component" value="Unassembled WGS sequence"/>
</dbReference>
<reference evidence="3" key="1">
    <citation type="journal article" date="2019" name="Int. J. Syst. Evol. Microbiol.">
        <title>The Global Catalogue of Microorganisms (GCM) 10K type strain sequencing project: providing services to taxonomists for standard genome sequencing and annotation.</title>
        <authorList>
            <consortium name="The Broad Institute Genomics Platform"/>
            <consortium name="The Broad Institute Genome Sequencing Center for Infectious Disease"/>
            <person name="Wu L."/>
            <person name="Ma J."/>
        </authorList>
    </citation>
    <scope>NUCLEOTIDE SEQUENCE [LARGE SCALE GENOMIC DNA]</scope>
    <source>
        <strain evidence="3">CECT 8010</strain>
    </source>
</reference>
<accession>A0ABV8PVD9</accession>
<evidence type="ECO:0000313" key="3">
    <source>
        <dbReference type="Proteomes" id="UP001595906"/>
    </source>
</evidence>
<dbReference type="Pfam" id="PF01882">
    <property type="entry name" value="DUF58"/>
    <property type="match status" value="1"/>
</dbReference>
<protein>
    <submittedName>
        <fullName evidence="2">DUF58 domain-containing protein</fullName>
    </submittedName>
</protein>
<keyword evidence="3" id="KW-1185">Reference proteome</keyword>
<organism evidence="2 3">
    <name type="scientific">Parasediminibacterium paludis</name>
    <dbReference type="NCBI Taxonomy" id="908966"/>
    <lineage>
        <taxon>Bacteria</taxon>
        <taxon>Pseudomonadati</taxon>
        <taxon>Bacteroidota</taxon>
        <taxon>Chitinophagia</taxon>
        <taxon>Chitinophagales</taxon>
        <taxon>Chitinophagaceae</taxon>
        <taxon>Parasediminibacterium</taxon>
    </lineage>
</organism>
<dbReference type="EMBL" id="JBHSDC010000009">
    <property type="protein sequence ID" value="MFC4231559.1"/>
    <property type="molecule type" value="Genomic_DNA"/>
</dbReference>
<evidence type="ECO:0000259" key="1">
    <source>
        <dbReference type="Pfam" id="PF01882"/>
    </source>
</evidence>
<dbReference type="SUPFAM" id="SSF53300">
    <property type="entry name" value="vWA-like"/>
    <property type="match status" value="1"/>
</dbReference>
<dbReference type="InterPro" id="IPR036465">
    <property type="entry name" value="vWFA_dom_sf"/>
</dbReference>
<proteinExistence type="predicted"/>
<dbReference type="RefSeq" id="WP_379013077.1">
    <property type="nucleotide sequence ID" value="NZ_JBHSDC010000009.1"/>
</dbReference>
<name>A0ABV8PVD9_9BACT</name>
<dbReference type="Gene3D" id="3.40.50.410">
    <property type="entry name" value="von Willebrand factor, type A domain"/>
    <property type="match status" value="1"/>
</dbReference>
<feature type="domain" description="DUF58" evidence="1">
    <location>
        <begin position="45"/>
        <end position="249"/>
    </location>
</feature>
<evidence type="ECO:0000313" key="2">
    <source>
        <dbReference type="EMBL" id="MFC4231559.1"/>
    </source>
</evidence>
<dbReference type="PANTHER" id="PTHR33608">
    <property type="entry name" value="BLL2464 PROTEIN"/>
    <property type="match status" value="1"/>
</dbReference>
<gene>
    <name evidence="2" type="ORF">ACFOW1_06645</name>
</gene>
<comment type="caution">
    <text evidence="2">The sequence shown here is derived from an EMBL/GenBank/DDBJ whole genome shotgun (WGS) entry which is preliminary data.</text>
</comment>
<dbReference type="PANTHER" id="PTHR33608:SF7">
    <property type="entry name" value="DUF58 DOMAIN-CONTAINING PROTEIN"/>
    <property type="match status" value="1"/>
</dbReference>
<dbReference type="InterPro" id="IPR002881">
    <property type="entry name" value="DUF58"/>
</dbReference>